<proteinExistence type="predicted"/>
<protein>
    <submittedName>
        <fullName evidence="1">Uncharacterized protein</fullName>
    </submittedName>
</protein>
<dbReference type="EMBL" id="HBGV01002074">
    <property type="protein sequence ID" value="CAD9470933.1"/>
    <property type="molecule type" value="Transcribed_RNA"/>
</dbReference>
<name>A0A7S2E1Z2_9STRA</name>
<sequence length="180" mass="19514">MTQIRTHGCSTVHIIIHANLMHNLITLFLLLNIIVSSSHLCAAQDNLRTPRRVSMLPPKYVKAARVNNRTNSVAAVTVVFGPKPGSTETIVEQQTISPNDSKEFKKTHDMGGWTAVAPVELISASFTVEEEAAAEGAAVTTTTHKAPDFIVEADRIVVMQEFDLTEGEGRSFAVEMGQGS</sequence>
<gene>
    <name evidence="1" type="ORF">HTAM1171_LOCUS1265</name>
</gene>
<organism evidence="1">
    <name type="scientific">Helicotheca tamesis</name>
    <dbReference type="NCBI Taxonomy" id="374047"/>
    <lineage>
        <taxon>Eukaryota</taxon>
        <taxon>Sar</taxon>
        <taxon>Stramenopiles</taxon>
        <taxon>Ochrophyta</taxon>
        <taxon>Bacillariophyta</taxon>
        <taxon>Mediophyceae</taxon>
        <taxon>Lithodesmiophycidae</taxon>
        <taxon>Lithodesmiales</taxon>
        <taxon>Lithodesmiaceae</taxon>
        <taxon>Helicotheca</taxon>
    </lineage>
</organism>
<dbReference type="AlphaFoldDB" id="A0A7S2E1Z2"/>
<reference evidence="1" key="1">
    <citation type="submission" date="2021-01" db="EMBL/GenBank/DDBJ databases">
        <authorList>
            <person name="Corre E."/>
            <person name="Pelletier E."/>
            <person name="Niang G."/>
            <person name="Scheremetjew M."/>
            <person name="Finn R."/>
            <person name="Kale V."/>
            <person name="Holt S."/>
            <person name="Cochrane G."/>
            <person name="Meng A."/>
            <person name="Brown T."/>
            <person name="Cohen L."/>
        </authorList>
    </citation>
    <scope>NUCLEOTIDE SEQUENCE</scope>
    <source>
        <strain evidence="1">CCMP826</strain>
    </source>
</reference>
<accession>A0A7S2E1Z2</accession>
<evidence type="ECO:0000313" key="1">
    <source>
        <dbReference type="EMBL" id="CAD9470933.1"/>
    </source>
</evidence>